<dbReference type="Pfam" id="PF01991">
    <property type="entry name" value="vATP-synt_E"/>
    <property type="match status" value="1"/>
</dbReference>
<evidence type="ECO:0000313" key="9">
    <source>
        <dbReference type="Proteomes" id="UP000001137"/>
    </source>
</evidence>
<keyword evidence="6" id="KW-0472">Membrane</keyword>
<dbReference type="eggNOG" id="arCOG00869">
    <property type="taxonomic scope" value="Archaea"/>
</dbReference>
<dbReference type="GO" id="GO:0046961">
    <property type="term" value="F:proton-transporting ATPase activity, rotational mechanism"/>
    <property type="evidence" value="ECO:0007669"/>
    <property type="project" value="InterPro"/>
</dbReference>
<evidence type="ECO:0000256" key="4">
    <source>
        <dbReference type="ARBA" id="ARBA00022781"/>
    </source>
</evidence>
<dbReference type="AlphaFoldDB" id="A8MAN1"/>
<keyword evidence="5" id="KW-0406">Ion transport</keyword>
<dbReference type="InterPro" id="IPR038495">
    <property type="entry name" value="ATPase_E_C"/>
</dbReference>
<dbReference type="GO" id="GO:0033178">
    <property type="term" value="C:proton-transporting two-sector ATPase complex, catalytic domain"/>
    <property type="evidence" value="ECO:0007669"/>
    <property type="project" value="InterPro"/>
</dbReference>
<protein>
    <submittedName>
        <fullName evidence="8">H+transporting two-sector ATPase E subunit</fullName>
    </submittedName>
</protein>
<evidence type="ECO:0000256" key="5">
    <source>
        <dbReference type="ARBA" id="ARBA00023065"/>
    </source>
</evidence>
<dbReference type="Gene3D" id="3.30.2320.30">
    <property type="entry name" value="ATP synthase, E subunit, C-terminal"/>
    <property type="match status" value="1"/>
</dbReference>
<dbReference type="KEGG" id="cma:Cmaq_0218"/>
<evidence type="ECO:0000256" key="2">
    <source>
        <dbReference type="ARBA" id="ARBA00022448"/>
    </source>
</evidence>
<evidence type="ECO:0000313" key="8">
    <source>
        <dbReference type="EMBL" id="ABW01067.1"/>
    </source>
</evidence>
<keyword evidence="4" id="KW-0375">Hydrogen ion transport</keyword>
<dbReference type="Proteomes" id="UP000001137">
    <property type="component" value="Chromosome"/>
</dbReference>
<keyword evidence="3" id="KW-1003">Cell membrane</keyword>
<dbReference type="STRING" id="397948.Cmaq_0218"/>
<reference evidence="8 9" key="1">
    <citation type="submission" date="2007-10" db="EMBL/GenBank/DDBJ databases">
        <title>Complete sequence of Caldivirga maquilingensis IC-167.</title>
        <authorList>
            <consortium name="US DOE Joint Genome Institute"/>
            <person name="Copeland A."/>
            <person name="Lucas S."/>
            <person name="Lapidus A."/>
            <person name="Barry K."/>
            <person name="Glavina del Rio T."/>
            <person name="Dalin E."/>
            <person name="Tice H."/>
            <person name="Pitluck S."/>
            <person name="Saunders E."/>
            <person name="Brettin T."/>
            <person name="Bruce D."/>
            <person name="Detter J.C."/>
            <person name="Han C."/>
            <person name="Schmutz J."/>
            <person name="Larimer F."/>
            <person name="Land M."/>
            <person name="Hauser L."/>
            <person name="Kyrpides N."/>
            <person name="Ivanova N."/>
            <person name="Biddle J.F."/>
            <person name="Zhang Z."/>
            <person name="Fitz-Gibbon S.T."/>
            <person name="Lowe T.M."/>
            <person name="Saltikov C."/>
            <person name="House C.H."/>
            <person name="Richardson P."/>
        </authorList>
    </citation>
    <scope>NUCLEOTIDE SEQUENCE [LARGE SCALE GENOMIC DNA]</scope>
    <source>
        <strain evidence="9">ATCC 700844 / DSM 13496 / JCM 10307 / IC-167</strain>
    </source>
</reference>
<dbReference type="GO" id="GO:0006754">
    <property type="term" value="P:ATP biosynthetic process"/>
    <property type="evidence" value="ECO:0007669"/>
    <property type="project" value="UniProtKB-KW"/>
</dbReference>
<dbReference type="SUPFAM" id="SSF160527">
    <property type="entry name" value="V-type ATPase subunit E-like"/>
    <property type="match status" value="1"/>
</dbReference>
<dbReference type="HOGENOM" id="CLU_1297443_0_0_2"/>
<keyword evidence="9" id="KW-1185">Reference proteome</keyword>
<evidence type="ECO:0000256" key="6">
    <source>
        <dbReference type="ARBA" id="ARBA00023136"/>
    </source>
</evidence>
<keyword evidence="2" id="KW-0813">Transport</keyword>
<comment type="similarity">
    <text evidence="1">Belongs to the V-ATPase E subunit family.</text>
</comment>
<accession>A8MAN1</accession>
<proteinExistence type="inferred from homology"/>
<dbReference type="EMBL" id="CP000852">
    <property type="protein sequence ID" value="ABW01067.1"/>
    <property type="molecule type" value="Genomic_DNA"/>
</dbReference>
<organism evidence="8 9">
    <name type="scientific">Caldivirga maquilingensis (strain ATCC 700844 / DSM 13496 / JCM 10307 / IC-167)</name>
    <dbReference type="NCBI Taxonomy" id="397948"/>
    <lineage>
        <taxon>Archaea</taxon>
        <taxon>Thermoproteota</taxon>
        <taxon>Thermoprotei</taxon>
        <taxon>Thermoproteales</taxon>
        <taxon>Thermoproteaceae</taxon>
        <taxon>Caldivirga</taxon>
    </lineage>
</organism>
<evidence type="ECO:0000256" key="1">
    <source>
        <dbReference type="ARBA" id="ARBA00005901"/>
    </source>
</evidence>
<name>A8MAN1_CALMQ</name>
<gene>
    <name evidence="8" type="ordered locus">Cmaq_0218</name>
</gene>
<dbReference type="InterPro" id="IPR002842">
    <property type="entry name" value="ATPase_V1_Esu"/>
</dbReference>
<evidence type="ECO:0000256" key="3">
    <source>
        <dbReference type="ARBA" id="ARBA00022475"/>
    </source>
</evidence>
<sequence>MLKNLALPLPLLSMSEQLVRLINSVMDKVKADSEEWISNLSLKYEAELMSTVEDEIKRHSSELEEADRQAMLNREYKLYDASMSIKAEYLALIDELASDVINSIKKRINAERGSEAYGKLMMVLLNQAIEITQSKELTITCSPRDKPIISSLAAKMGISVEFKDGSEDMLGLIASTKDGSVTYEATIDDVLNRMIDYIRSIIKEVADEVVKQ</sequence>
<keyword evidence="7" id="KW-0066">ATP synthesis</keyword>
<evidence type="ECO:0000256" key="7">
    <source>
        <dbReference type="ARBA" id="ARBA00023310"/>
    </source>
</evidence>